<evidence type="ECO:0000313" key="15">
    <source>
        <dbReference type="EMBL" id="BAS92419.1"/>
    </source>
</evidence>
<feature type="region of interest" description="Disordered" evidence="13">
    <location>
        <begin position="157"/>
        <end position="206"/>
    </location>
</feature>
<comment type="subcellular location">
    <subcellularLocation>
        <location evidence="2 12">Nucleus</location>
    </subcellularLocation>
</comment>
<dbReference type="InterPro" id="IPR013083">
    <property type="entry name" value="Znf_RING/FYVE/PHD"/>
</dbReference>
<dbReference type="Proteomes" id="UP000059680">
    <property type="component" value="Chromosome 5"/>
</dbReference>
<dbReference type="PROSITE" id="PS50016">
    <property type="entry name" value="ZF_PHD_2"/>
    <property type="match status" value="1"/>
</dbReference>
<dbReference type="InterPro" id="IPR019786">
    <property type="entry name" value="Zinc_finger_PHD-type_CS"/>
</dbReference>
<feature type="domain" description="PHD-type" evidence="14">
    <location>
        <begin position="210"/>
        <end position="262"/>
    </location>
</feature>
<dbReference type="GO" id="GO:0006355">
    <property type="term" value="P:regulation of DNA-templated transcription"/>
    <property type="evidence" value="ECO:0007669"/>
    <property type="project" value="UniProtKB-UniRule"/>
</dbReference>
<feature type="non-terminal residue" evidence="15">
    <location>
        <position position="266"/>
    </location>
</feature>
<dbReference type="PANTHER" id="PTHR12321:SF181">
    <property type="entry name" value="PHD FINGER PROTEIN ALFIN-LIKE 1"/>
    <property type="match status" value="1"/>
</dbReference>
<protein>
    <recommendedName>
        <fullName evidence="12">PHD finger protein ALFIN-LIKE</fullName>
    </recommendedName>
</protein>
<evidence type="ECO:0000256" key="9">
    <source>
        <dbReference type="ARBA" id="ARBA00023163"/>
    </source>
</evidence>
<feature type="compositionally biased region" description="Basic residues" evidence="13">
    <location>
        <begin position="115"/>
        <end position="126"/>
    </location>
</feature>
<keyword evidence="9 12" id="KW-0804">Transcription</keyword>
<name>A0A0P0WIF4_ORYSJ</name>
<comment type="subunit">
    <text evidence="12">Interacts with H3K4me3 and to a lesser extent with H3K4me2.</text>
</comment>
<proteinExistence type="evidence at protein level"/>
<dbReference type="FunFam" id="3.30.40.10:FF:000306">
    <property type="entry name" value="PHD finger alfin-like protein"/>
    <property type="match status" value="1"/>
</dbReference>
<evidence type="ECO:0000256" key="11">
    <source>
        <dbReference type="PROSITE-ProRule" id="PRU00146"/>
    </source>
</evidence>
<evidence type="ECO:0000256" key="10">
    <source>
        <dbReference type="ARBA" id="ARBA00023242"/>
    </source>
</evidence>
<comment type="function">
    <text evidence="1 12">Histone-binding component that specifically recognizes H3 tails trimethylated on 'Lys-4' (H3K4me3), which mark transcription start sites of virtually all active genes.</text>
</comment>
<comment type="similarity">
    <text evidence="3 12">Belongs to the Alfin family.</text>
</comment>
<keyword evidence="16" id="KW-1185">Reference proteome</keyword>
<keyword evidence="7 12" id="KW-0156">Chromatin regulator</keyword>
<dbReference type="GO" id="GO:0042393">
    <property type="term" value="F:histone binding"/>
    <property type="evidence" value="ECO:0007669"/>
    <property type="project" value="UniProtKB-UniRule"/>
</dbReference>
<dbReference type="GO" id="GO:0005634">
    <property type="term" value="C:nucleus"/>
    <property type="evidence" value="ECO:0007669"/>
    <property type="project" value="UniProtKB-SubCell"/>
</dbReference>
<reference evidence="15 16" key="2">
    <citation type="journal article" date="2013" name="Plant Cell Physiol.">
        <title>Rice Annotation Project Database (RAP-DB): an integrative and interactive database for rice genomics.</title>
        <authorList>
            <person name="Sakai H."/>
            <person name="Lee S.S."/>
            <person name="Tanaka T."/>
            <person name="Numa H."/>
            <person name="Kim J."/>
            <person name="Kawahara Y."/>
            <person name="Wakimoto H."/>
            <person name="Yang C.C."/>
            <person name="Iwamoto M."/>
            <person name="Abe T."/>
            <person name="Yamada Y."/>
            <person name="Muto A."/>
            <person name="Inokuchi H."/>
            <person name="Ikemura T."/>
            <person name="Matsumoto T."/>
            <person name="Sasaki T."/>
            <person name="Itoh T."/>
        </authorList>
    </citation>
    <scope>NUCLEOTIDE SEQUENCE [LARGE SCALE GENOMIC DNA]</scope>
    <source>
        <strain evidence="16">cv. Nipponbare</strain>
    </source>
</reference>
<dbReference type="GO" id="GO:0008270">
    <property type="term" value="F:zinc ion binding"/>
    <property type="evidence" value="ECO:0007669"/>
    <property type="project" value="UniProtKB-KW"/>
</dbReference>
<dbReference type="InterPro" id="IPR011011">
    <property type="entry name" value="Znf_FYVE_PHD"/>
</dbReference>
<keyword evidence="5 11" id="KW-0863">Zinc-finger</keyword>
<evidence type="ECO:0000256" key="2">
    <source>
        <dbReference type="ARBA" id="ARBA00004123"/>
    </source>
</evidence>
<comment type="domain">
    <text evidence="12">The PHD-type zinc finger mediates the binding to H3K4me3.</text>
</comment>
<evidence type="ECO:0000256" key="4">
    <source>
        <dbReference type="ARBA" id="ARBA00022723"/>
    </source>
</evidence>
<feature type="region of interest" description="Disordered" evidence="13">
    <location>
        <begin position="20"/>
        <end position="93"/>
    </location>
</feature>
<dbReference type="SUPFAM" id="SSF57903">
    <property type="entry name" value="FYVE/PHD zinc finger"/>
    <property type="match status" value="1"/>
</dbReference>
<dbReference type="PANTHER" id="PTHR12321">
    <property type="entry name" value="CPG BINDING PROTEIN"/>
    <property type="match status" value="1"/>
</dbReference>
<gene>
    <name evidence="15" type="ordered locus">Os05g0163100</name>
    <name evidence="15" type="ORF">OSNPB_050163100</name>
</gene>
<keyword evidence="17 18" id="KW-1267">Proteomics identification</keyword>
<evidence type="ECO:0007829" key="18">
    <source>
        <dbReference type="ProteomicsDB" id="A0A0P0WIF4"/>
    </source>
</evidence>
<dbReference type="SMART" id="SM00249">
    <property type="entry name" value="PHD"/>
    <property type="match status" value="1"/>
</dbReference>
<feature type="compositionally biased region" description="Low complexity" evidence="13">
    <location>
        <begin position="80"/>
        <end position="92"/>
    </location>
</feature>
<dbReference type="AlphaFoldDB" id="A0A0P0WIF4"/>
<evidence type="ECO:0000256" key="1">
    <source>
        <dbReference type="ARBA" id="ARBA00002232"/>
    </source>
</evidence>
<evidence type="ECO:0000256" key="13">
    <source>
        <dbReference type="SAM" id="MobiDB-lite"/>
    </source>
</evidence>
<feature type="compositionally biased region" description="Low complexity" evidence="13">
    <location>
        <begin position="31"/>
        <end position="72"/>
    </location>
</feature>
<organism evidence="15 16">
    <name type="scientific">Oryza sativa subsp. japonica</name>
    <name type="common">Rice</name>
    <dbReference type="NCBI Taxonomy" id="39947"/>
    <lineage>
        <taxon>Eukaryota</taxon>
        <taxon>Viridiplantae</taxon>
        <taxon>Streptophyta</taxon>
        <taxon>Embryophyta</taxon>
        <taxon>Tracheophyta</taxon>
        <taxon>Spermatophyta</taxon>
        <taxon>Magnoliopsida</taxon>
        <taxon>Liliopsida</taxon>
        <taxon>Poales</taxon>
        <taxon>Poaceae</taxon>
        <taxon>BOP clade</taxon>
        <taxon>Oryzoideae</taxon>
        <taxon>Oryzeae</taxon>
        <taxon>Oryzinae</taxon>
        <taxon>Oryza</taxon>
        <taxon>Oryza sativa</taxon>
    </lineage>
</organism>
<evidence type="ECO:0000256" key="3">
    <source>
        <dbReference type="ARBA" id="ARBA00010445"/>
    </source>
</evidence>
<accession>A0A0P0WIF4</accession>
<dbReference type="Pfam" id="PF12165">
    <property type="entry name" value="Alfin"/>
    <property type="match status" value="1"/>
</dbReference>
<feature type="compositionally biased region" description="Basic and acidic residues" evidence="13">
    <location>
        <begin position="183"/>
        <end position="195"/>
    </location>
</feature>
<evidence type="ECO:0000256" key="12">
    <source>
        <dbReference type="RuleBase" id="RU369089"/>
    </source>
</evidence>
<reference evidence="15 16" key="3">
    <citation type="journal article" date="2013" name="Rice">
        <title>Improvement of the Oryza sativa Nipponbare reference genome using next generation sequence and optical map data.</title>
        <authorList>
            <person name="Kawahara Y."/>
            <person name="de la Bastide M."/>
            <person name="Hamilton J.P."/>
            <person name="Kanamori H."/>
            <person name="McCombie W.R."/>
            <person name="Ouyang S."/>
            <person name="Schwartz D.C."/>
            <person name="Tanaka T."/>
            <person name="Wu J."/>
            <person name="Zhou S."/>
            <person name="Childs K.L."/>
            <person name="Davidson R.M."/>
            <person name="Lin H."/>
            <person name="Quesada-Ocampo L."/>
            <person name="Vaillancourt B."/>
            <person name="Sakai H."/>
            <person name="Lee S.S."/>
            <person name="Kim J."/>
            <person name="Numa H."/>
            <person name="Itoh T."/>
            <person name="Buell C.R."/>
            <person name="Matsumoto T."/>
        </authorList>
    </citation>
    <scope>NUCLEOTIDE SEQUENCE [LARGE SCALE GENOMIC DNA]</scope>
    <source>
        <strain evidence="16">cv. Nipponbare</strain>
    </source>
</reference>
<keyword evidence="8 12" id="KW-0805">Transcription regulation</keyword>
<reference evidence="16" key="1">
    <citation type="journal article" date="2005" name="Nature">
        <title>The map-based sequence of the rice genome.</title>
        <authorList>
            <consortium name="International rice genome sequencing project (IRGSP)"/>
            <person name="Matsumoto T."/>
            <person name="Wu J."/>
            <person name="Kanamori H."/>
            <person name="Katayose Y."/>
            <person name="Fujisawa M."/>
            <person name="Namiki N."/>
            <person name="Mizuno H."/>
            <person name="Yamamoto K."/>
            <person name="Antonio B.A."/>
            <person name="Baba T."/>
            <person name="Sakata K."/>
            <person name="Nagamura Y."/>
            <person name="Aoki H."/>
            <person name="Arikawa K."/>
            <person name="Arita K."/>
            <person name="Bito T."/>
            <person name="Chiden Y."/>
            <person name="Fujitsuka N."/>
            <person name="Fukunaka R."/>
            <person name="Hamada M."/>
            <person name="Harada C."/>
            <person name="Hayashi A."/>
            <person name="Hijishita S."/>
            <person name="Honda M."/>
            <person name="Hosokawa S."/>
            <person name="Ichikawa Y."/>
            <person name="Idonuma A."/>
            <person name="Iijima M."/>
            <person name="Ikeda M."/>
            <person name="Ikeno M."/>
            <person name="Ito K."/>
            <person name="Ito S."/>
            <person name="Ito T."/>
            <person name="Ito Y."/>
            <person name="Ito Y."/>
            <person name="Iwabuchi A."/>
            <person name="Kamiya K."/>
            <person name="Karasawa W."/>
            <person name="Kurita K."/>
            <person name="Katagiri S."/>
            <person name="Kikuta A."/>
            <person name="Kobayashi H."/>
            <person name="Kobayashi N."/>
            <person name="Machita K."/>
            <person name="Maehara T."/>
            <person name="Masukawa M."/>
            <person name="Mizubayashi T."/>
            <person name="Mukai Y."/>
            <person name="Nagasaki H."/>
            <person name="Nagata Y."/>
            <person name="Naito S."/>
            <person name="Nakashima M."/>
            <person name="Nakama Y."/>
            <person name="Nakamichi Y."/>
            <person name="Nakamura M."/>
            <person name="Meguro A."/>
            <person name="Negishi M."/>
            <person name="Ohta I."/>
            <person name="Ohta T."/>
            <person name="Okamoto M."/>
            <person name="Ono N."/>
            <person name="Saji S."/>
            <person name="Sakaguchi M."/>
            <person name="Sakai K."/>
            <person name="Shibata M."/>
            <person name="Shimokawa T."/>
            <person name="Song J."/>
            <person name="Takazaki Y."/>
            <person name="Terasawa K."/>
            <person name="Tsugane M."/>
            <person name="Tsuji K."/>
            <person name="Ueda S."/>
            <person name="Waki K."/>
            <person name="Yamagata H."/>
            <person name="Yamamoto M."/>
            <person name="Yamamoto S."/>
            <person name="Yamane H."/>
            <person name="Yoshiki S."/>
            <person name="Yoshihara R."/>
            <person name="Yukawa K."/>
            <person name="Zhong H."/>
            <person name="Yano M."/>
            <person name="Yuan Q."/>
            <person name="Ouyang S."/>
            <person name="Liu J."/>
            <person name="Jones K.M."/>
            <person name="Gansberger K."/>
            <person name="Moffat K."/>
            <person name="Hill J."/>
            <person name="Bera J."/>
            <person name="Fadrosh D."/>
            <person name="Jin S."/>
            <person name="Johri S."/>
            <person name="Kim M."/>
            <person name="Overton L."/>
            <person name="Reardon M."/>
            <person name="Tsitrin T."/>
            <person name="Vuong H."/>
            <person name="Weaver B."/>
            <person name="Ciecko A."/>
            <person name="Tallon L."/>
            <person name="Jackson J."/>
            <person name="Pai G."/>
            <person name="Aken S.V."/>
            <person name="Utterback T."/>
            <person name="Reidmuller S."/>
            <person name="Feldblyum T."/>
            <person name="Hsiao J."/>
            <person name="Zismann V."/>
            <person name="Iobst S."/>
            <person name="de Vazeille A.R."/>
            <person name="Buell C.R."/>
            <person name="Ying K."/>
            <person name="Li Y."/>
            <person name="Lu T."/>
            <person name="Huang Y."/>
            <person name="Zhao Q."/>
            <person name="Feng Q."/>
            <person name="Zhang L."/>
            <person name="Zhu J."/>
            <person name="Weng Q."/>
            <person name="Mu J."/>
            <person name="Lu Y."/>
            <person name="Fan D."/>
            <person name="Liu Y."/>
            <person name="Guan J."/>
            <person name="Zhang Y."/>
            <person name="Yu S."/>
            <person name="Liu X."/>
            <person name="Zhang Y."/>
            <person name="Hong G."/>
            <person name="Han B."/>
            <person name="Choisne N."/>
            <person name="Demange N."/>
            <person name="Orjeda G."/>
            <person name="Samain S."/>
            <person name="Cattolico L."/>
            <person name="Pelletier E."/>
            <person name="Couloux A."/>
            <person name="Segurens B."/>
            <person name="Wincker P."/>
            <person name="D'Hont A."/>
            <person name="Scarpelli C."/>
            <person name="Weissenbach J."/>
            <person name="Salanoubat M."/>
            <person name="Quetier F."/>
            <person name="Yu Y."/>
            <person name="Kim H.R."/>
            <person name="Rambo T."/>
            <person name="Currie J."/>
            <person name="Collura K."/>
            <person name="Luo M."/>
            <person name="Yang T."/>
            <person name="Ammiraju J.S.S."/>
            <person name="Engler F."/>
            <person name="Soderlund C."/>
            <person name="Wing R.A."/>
            <person name="Palmer L.E."/>
            <person name="de la Bastide M."/>
            <person name="Spiegel L."/>
            <person name="Nascimento L."/>
            <person name="Zutavern T."/>
            <person name="O'Shaughnessy A."/>
            <person name="Dike S."/>
            <person name="Dedhia N."/>
            <person name="Preston R."/>
            <person name="Balija V."/>
            <person name="McCombie W.R."/>
            <person name="Chow T."/>
            <person name="Chen H."/>
            <person name="Chung M."/>
            <person name="Chen C."/>
            <person name="Shaw J."/>
            <person name="Wu H."/>
            <person name="Hsiao K."/>
            <person name="Chao Y."/>
            <person name="Chu M."/>
            <person name="Cheng C."/>
            <person name="Hour A."/>
            <person name="Lee P."/>
            <person name="Lin S."/>
            <person name="Lin Y."/>
            <person name="Liou J."/>
            <person name="Liu S."/>
            <person name="Hsing Y."/>
            <person name="Raghuvanshi S."/>
            <person name="Mohanty A."/>
            <person name="Bharti A.K."/>
            <person name="Gaur A."/>
            <person name="Gupta V."/>
            <person name="Kumar D."/>
            <person name="Ravi V."/>
            <person name="Vij S."/>
            <person name="Kapur A."/>
            <person name="Khurana P."/>
            <person name="Khurana P."/>
            <person name="Khurana J.P."/>
            <person name="Tyagi A.K."/>
            <person name="Gaikwad K."/>
            <person name="Singh A."/>
            <person name="Dalal V."/>
            <person name="Srivastava S."/>
            <person name="Dixit A."/>
            <person name="Pal A.K."/>
            <person name="Ghazi I.A."/>
            <person name="Yadav M."/>
            <person name="Pandit A."/>
            <person name="Bhargava A."/>
            <person name="Sureshbabu K."/>
            <person name="Batra K."/>
            <person name="Sharma T.R."/>
            <person name="Mohapatra T."/>
            <person name="Singh N.K."/>
            <person name="Messing J."/>
            <person name="Nelson A.B."/>
            <person name="Fuks G."/>
            <person name="Kavchok S."/>
            <person name="Keizer G."/>
            <person name="Linton E."/>
            <person name="Llaca V."/>
            <person name="Song R."/>
            <person name="Tanyolac B."/>
            <person name="Young S."/>
            <person name="Ho-Il K."/>
            <person name="Hahn J.H."/>
            <person name="Sangsakoo G."/>
            <person name="Vanavichit A."/>
            <person name="de Mattos Luiz.A.T."/>
            <person name="Zimmer P.D."/>
            <person name="Malone G."/>
            <person name="Dellagostin O."/>
            <person name="de Oliveira A.C."/>
            <person name="Bevan M."/>
            <person name="Bancroft I."/>
            <person name="Minx P."/>
            <person name="Cordum H."/>
            <person name="Wilson R."/>
            <person name="Cheng Z."/>
            <person name="Jin W."/>
            <person name="Jiang J."/>
            <person name="Leong S.A."/>
            <person name="Iwama H."/>
            <person name="Gojobori T."/>
            <person name="Itoh T."/>
            <person name="Niimura Y."/>
            <person name="Fujii Y."/>
            <person name="Habara T."/>
            <person name="Sakai H."/>
            <person name="Sato Y."/>
            <person name="Wilson G."/>
            <person name="Kumar K."/>
            <person name="McCouch S."/>
            <person name="Juretic N."/>
            <person name="Hoen D."/>
            <person name="Wright S."/>
            <person name="Bruskiewich R."/>
            <person name="Bureau T."/>
            <person name="Miyao A."/>
            <person name="Hirochika H."/>
            <person name="Nishikawa T."/>
            <person name="Kadowaki K."/>
            <person name="Sugiura M."/>
            <person name="Burr B."/>
            <person name="Sasaki T."/>
        </authorList>
    </citation>
    <scope>NUCLEOTIDE SEQUENCE [LARGE SCALE GENOMIC DNA]</scope>
    <source>
        <strain evidence="16">cv. Nipponbare</strain>
    </source>
</reference>
<dbReference type="InterPro" id="IPR045104">
    <property type="entry name" value="Alfin"/>
</dbReference>
<dbReference type="EMBL" id="AP014961">
    <property type="protein sequence ID" value="BAS92419.1"/>
    <property type="molecule type" value="Genomic_DNA"/>
</dbReference>
<keyword evidence="4 12" id="KW-0479">Metal-binding</keyword>
<keyword evidence="6 12" id="KW-0862">Zinc</keyword>
<sequence>VLLTSLSPLLRIAITSSSPLLASPRRRSPHPRAASLPWTHPTAATAAEAAAAGAAAVPPLAPSRTSSRTSAPAAPPSSAPSPTTSRISTRSAIQRRRICACTGTRTRRGRWRCRRRRCPPSCRSRRSGSTSPARLNRNDRKRLFGMMNDLPTVYEVVSGSRQSKERDRSGMDNSSRNKISSKHTSDVARVENNIKEEDEGYDEDDGDHSETLCGTCGGIYSADEFWIGCDVCERWYHGKCVKITPAKAESIKQYKCPSCSSKRPRQ</sequence>
<keyword evidence="10 12" id="KW-0539">Nucleus</keyword>
<evidence type="ECO:0007829" key="17">
    <source>
        <dbReference type="PeptideAtlas" id="A0A0P0WIF4"/>
    </source>
</evidence>
<dbReference type="GO" id="GO:0006325">
    <property type="term" value="P:chromatin organization"/>
    <property type="evidence" value="ECO:0007669"/>
    <property type="project" value="UniProtKB-UniRule"/>
</dbReference>
<dbReference type="PROSITE" id="PS01359">
    <property type="entry name" value="ZF_PHD_1"/>
    <property type="match status" value="1"/>
</dbReference>
<dbReference type="InterPro" id="IPR019787">
    <property type="entry name" value="Znf_PHD-finger"/>
</dbReference>
<dbReference type="Pfam" id="PF00628">
    <property type="entry name" value="PHD"/>
    <property type="match status" value="1"/>
</dbReference>
<dbReference type="CDD" id="cd15613">
    <property type="entry name" value="PHD_AL_plant"/>
    <property type="match status" value="1"/>
</dbReference>
<evidence type="ECO:0000313" key="16">
    <source>
        <dbReference type="Proteomes" id="UP000059680"/>
    </source>
</evidence>
<dbReference type="Gene3D" id="3.30.40.10">
    <property type="entry name" value="Zinc/RING finger domain, C3HC4 (zinc finger)"/>
    <property type="match status" value="1"/>
</dbReference>
<dbReference type="InterPro" id="IPR001965">
    <property type="entry name" value="Znf_PHD"/>
</dbReference>
<feature type="compositionally biased region" description="Acidic residues" evidence="13">
    <location>
        <begin position="196"/>
        <end position="206"/>
    </location>
</feature>
<evidence type="ECO:0000256" key="6">
    <source>
        <dbReference type="ARBA" id="ARBA00022833"/>
    </source>
</evidence>
<evidence type="ECO:0000259" key="14">
    <source>
        <dbReference type="PROSITE" id="PS50016"/>
    </source>
</evidence>
<dbReference type="Gramene" id="Os05t0163100-01">
    <property type="protein sequence ID" value="Os05t0163100-01"/>
    <property type="gene ID" value="Os05g0163100"/>
</dbReference>
<evidence type="ECO:0000256" key="8">
    <source>
        <dbReference type="ARBA" id="ARBA00023015"/>
    </source>
</evidence>
<dbReference type="InterPro" id="IPR021998">
    <property type="entry name" value="Alfin_N"/>
</dbReference>
<dbReference type="ExpressionAtlas" id="A0A0P0WIF4">
    <property type="expression patterns" value="baseline and differential"/>
</dbReference>
<dbReference type="InterPro" id="IPR044104">
    <property type="entry name" value="PHD_AL_plant"/>
</dbReference>
<evidence type="ECO:0000256" key="7">
    <source>
        <dbReference type="ARBA" id="ARBA00022853"/>
    </source>
</evidence>
<evidence type="ECO:0000256" key="5">
    <source>
        <dbReference type="ARBA" id="ARBA00022771"/>
    </source>
</evidence>
<feature type="region of interest" description="Disordered" evidence="13">
    <location>
        <begin position="115"/>
        <end position="142"/>
    </location>
</feature>